<dbReference type="AlphaFoldDB" id="A0A0P9CU34"/>
<dbReference type="InterPro" id="IPR047048">
    <property type="entry name" value="TlyA"/>
</dbReference>
<sequence length="134" mass="14185">MAKHKTRLDQLLVQRGMAETRSKAQALILAGSVRIGGAAHTKAGELVPDDAELELAAALPYASRGGYKLAHALDAFALEPSGMVALDVGASTGGFTSVLLQRGAARVYAVDVGYGIIDWRLRQDARVVVIERTN</sequence>
<dbReference type="InterPro" id="IPR036986">
    <property type="entry name" value="S4_RNA-bd_sf"/>
</dbReference>
<organism evidence="5 6">
    <name type="scientific">Kouleothrix aurantiaca</name>
    <dbReference type="NCBI Taxonomy" id="186479"/>
    <lineage>
        <taxon>Bacteria</taxon>
        <taxon>Bacillati</taxon>
        <taxon>Chloroflexota</taxon>
        <taxon>Chloroflexia</taxon>
        <taxon>Chloroflexales</taxon>
        <taxon>Roseiflexineae</taxon>
        <taxon>Roseiflexaceae</taxon>
        <taxon>Kouleothrix</taxon>
    </lineage>
</organism>
<evidence type="ECO:0000256" key="2">
    <source>
        <dbReference type="ARBA" id="ARBA00029460"/>
    </source>
</evidence>
<proteinExistence type="inferred from homology"/>
<dbReference type="SUPFAM" id="SSF55174">
    <property type="entry name" value="Alpha-L RNA-binding motif"/>
    <property type="match status" value="1"/>
</dbReference>
<evidence type="ECO:0000256" key="3">
    <source>
        <dbReference type="PROSITE-ProRule" id="PRU00182"/>
    </source>
</evidence>
<keyword evidence="5" id="KW-0808">Transferase</keyword>
<feature type="non-terminal residue" evidence="5">
    <location>
        <position position="134"/>
    </location>
</feature>
<dbReference type="SMART" id="SM00363">
    <property type="entry name" value="S4"/>
    <property type="match status" value="1"/>
</dbReference>
<dbReference type="InterPro" id="IPR002877">
    <property type="entry name" value="RNA_MeTrfase_FtsJ_dom"/>
</dbReference>
<dbReference type="GO" id="GO:0008168">
    <property type="term" value="F:methyltransferase activity"/>
    <property type="evidence" value="ECO:0007669"/>
    <property type="project" value="UniProtKB-KW"/>
</dbReference>
<comment type="caution">
    <text evidence="5">The sequence shown here is derived from an EMBL/GenBank/DDBJ whole genome shotgun (WGS) entry which is preliminary data.</text>
</comment>
<evidence type="ECO:0000313" key="6">
    <source>
        <dbReference type="Proteomes" id="UP000050509"/>
    </source>
</evidence>
<feature type="domain" description="RNA-binding S4" evidence="4">
    <location>
        <begin position="6"/>
        <end position="70"/>
    </location>
</feature>
<evidence type="ECO:0000313" key="5">
    <source>
        <dbReference type="EMBL" id="KPV46455.1"/>
    </source>
</evidence>
<dbReference type="GO" id="GO:0032259">
    <property type="term" value="P:methylation"/>
    <property type="evidence" value="ECO:0007669"/>
    <property type="project" value="UniProtKB-KW"/>
</dbReference>
<comment type="similarity">
    <text evidence="2">Belongs to the TlyA family.</text>
</comment>
<dbReference type="Gene3D" id="3.10.290.10">
    <property type="entry name" value="RNA-binding S4 domain"/>
    <property type="match status" value="1"/>
</dbReference>
<dbReference type="Proteomes" id="UP000050509">
    <property type="component" value="Unassembled WGS sequence"/>
</dbReference>
<protein>
    <submittedName>
        <fullName evidence="5">RNA methyltransferase</fullName>
    </submittedName>
</protein>
<evidence type="ECO:0000256" key="1">
    <source>
        <dbReference type="ARBA" id="ARBA00022884"/>
    </source>
</evidence>
<evidence type="ECO:0000259" key="4">
    <source>
        <dbReference type="SMART" id="SM00363"/>
    </source>
</evidence>
<reference evidence="5 6" key="1">
    <citation type="submission" date="2015-09" db="EMBL/GenBank/DDBJ databases">
        <title>Draft genome sequence of Kouleothrix aurantiaca JCM 19913.</title>
        <authorList>
            <person name="Hemp J."/>
        </authorList>
    </citation>
    <scope>NUCLEOTIDE SEQUENCE [LARGE SCALE GENOMIC DNA]</scope>
    <source>
        <strain evidence="5 6">COM-B</strain>
    </source>
</reference>
<dbReference type="PROSITE" id="PS50889">
    <property type="entry name" value="S4"/>
    <property type="match status" value="1"/>
</dbReference>
<dbReference type="PANTHER" id="PTHR32319:SF0">
    <property type="entry name" value="BACTERIAL HEMOLYSIN-LIKE PROTEIN"/>
    <property type="match status" value="1"/>
</dbReference>
<keyword evidence="6" id="KW-1185">Reference proteome</keyword>
<dbReference type="Gene3D" id="3.40.50.150">
    <property type="entry name" value="Vaccinia Virus protein VP39"/>
    <property type="match status" value="1"/>
</dbReference>
<dbReference type="EMBL" id="LJCR01003566">
    <property type="protein sequence ID" value="KPV46455.1"/>
    <property type="molecule type" value="Genomic_DNA"/>
</dbReference>
<dbReference type="PANTHER" id="PTHR32319">
    <property type="entry name" value="BACTERIAL HEMOLYSIN-LIKE PROTEIN"/>
    <property type="match status" value="1"/>
</dbReference>
<name>A0A0P9CU34_9CHLR</name>
<dbReference type="Pfam" id="PF01728">
    <property type="entry name" value="FtsJ"/>
    <property type="match status" value="1"/>
</dbReference>
<keyword evidence="1 3" id="KW-0694">RNA-binding</keyword>
<dbReference type="InterPro" id="IPR029063">
    <property type="entry name" value="SAM-dependent_MTases_sf"/>
</dbReference>
<dbReference type="Pfam" id="PF01479">
    <property type="entry name" value="S4"/>
    <property type="match status" value="1"/>
</dbReference>
<accession>A0A0P9CU34</accession>
<dbReference type="InterPro" id="IPR002942">
    <property type="entry name" value="S4_RNA-bd"/>
</dbReference>
<gene>
    <name evidence="5" type="ORF">SE17_43295</name>
</gene>
<keyword evidence="5" id="KW-0489">Methyltransferase</keyword>
<dbReference type="GO" id="GO:0003723">
    <property type="term" value="F:RNA binding"/>
    <property type="evidence" value="ECO:0007669"/>
    <property type="project" value="UniProtKB-KW"/>
</dbReference>
<dbReference type="CDD" id="cd00165">
    <property type="entry name" value="S4"/>
    <property type="match status" value="1"/>
</dbReference>